<name>A0AAE1KZ41_PETCI</name>
<protein>
    <submittedName>
        <fullName evidence="2">Uncharacterized protein</fullName>
    </submittedName>
</protein>
<evidence type="ECO:0000313" key="2">
    <source>
        <dbReference type="EMBL" id="KAK3890484.1"/>
    </source>
</evidence>
<dbReference type="AlphaFoldDB" id="A0AAE1KZ41"/>
<evidence type="ECO:0000313" key="3">
    <source>
        <dbReference type="Proteomes" id="UP001286313"/>
    </source>
</evidence>
<feature type="compositionally biased region" description="Basic and acidic residues" evidence="1">
    <location>
        <begin position="111"/>
        <end position="124"/>
    </location>
</feature>
<reference evidence="2" key="1">
    <citation type="submission" date="2023-10" db="EMBL/GenBank/DDBJ databases">
        <title>Genome assemblies of two species of porcelain crab, Petrolisthes cinctipes and Petrolisthes manimaculis (Anomura: Porcellanidae).</title>
        <authorList>
            <person name="Angst P."/>
        </authorList>
    </citation>
    <scope>NUCLEOTIDE SEQUENCE</scope>
    <source>
        <strain evidence="2">PB745_01</strain>
        <tissue evidence="2">Gill</tissue>
    </source>
</reference>
<keyword evidence="3" id="KW-1185">Reference proteome</keyword>
<feature type="region of interest" description="Disordered" evidence="1">
    <location>
        <begin position="92"/>
        <end position="133"/>
    </location>
</feature>
<feature type="compositionally biased region" description="Low complexity" evidence="1">
    <location>
        <begin position="97"/>
        <end position="110"/>
    </location>
</feature>
<sequence length="184" mass="20175">MVKRSCLLWQQKSELAERQRQPTDQTQHTDATMNATLASVYTVIRGAAQAEQTVGKNNRRIYLPMQAPFCYVHVSFLVSGGESELGYGKVPPPARPWPWLRPRSRSSQGQDKGHGWGGGDERGHQTPPVNTPRNWRLTSPVVWGHRGSCLDARYTALAASVYAILGCESRAPPPPEGAALVSGT</sequence>
<organism evidence="2 3">
    <name type="scientific">Petrolisthes cinctipes</name>
    <name type="common">Flat porcelain crab</name>
    <dbReference type="NCBI Taxonomy" id="88211"/>
    <lineage>
        <taxon>Eukaryota</taxon>
        <taxon>Metazoa</taxon>
        <taxon>Ecdysozoa</taxon>
        <taxon>Arthropoda</taxon>
        <taxon>Crustacea</taxon>
        <taxon>Multicrustacea</taxon>
        <taxon>Malacostraca</taxon>
        <taxon>Eumalacostraca</taxon>
        <taxon>Eucarida</taxon>
        <taxon>Decapoda</taxon>
        <taxon>Pleocyemata</taxon>
        <taxon>Anomura</taxon>
        <taxon>Galatheoidea</taxon>
        <taxon>Porcellanidae</taxon>
        <taxon>Petrolisthes</taxon>
    </lineage>
</organism>
<evidence type="ECO:0000256" key="1">
    <source>
        <dbReference type="SAM" id="MobiDB-lite"/>
    </source>
</evidence>
<proteinExistence type="predicted"/>
<dbReference type="EMBL" id="JAWQEG010000415">
    <property type="protein sequence ID" value="KAK3890484.1"/>
    <property type="molecule type" value="Genomic_DNA"/>
</dbReference>
<comment type="caution">
    <text evidence="2">The sequence shown here is derived from an EMBL/GenBank/DDBJ whole genome shotgun (WGS) entry which is preliminary data.</text>
</comment>
<accession>A0AAE1KZ41</accession>
<dbReference type="Proteomes" id="UP001286313">
    <property type="component" value="Unassembled WGS sequence"/>
</dbReference>
<gene>
    <name evidence="2" type="ORF">Pcinc_005564</name>
</gene>